<name>A0A9D1CHQ6_9FIRM</name>
<dbReference type="EMBL" id="DVFI01000002">
    <property type="protein sequence ID" value="HIQ61985.1"/>
    <property type="molecule type" value="Genomic_DNA"/>
</dbReference>
<reference evidence="3" key="2">
    <citation type="journal article" date="2021" name="PeerJ">
        <title>Extensive microbial diversity within the chicken gut microbiome revealed by metagenomics and culture.</title>
        <authorList>
            <person name="Gilroy R."/>
            <person name="Ravi A."/>
            <person name="Getino M."/>
            <person name="Pursley I."/>
            <person name="Horton D.L."/>
            <person name="Alikhan N.F."/>
            <person name="Baker D."/>
            <person name="Gharbi K."/>
            <person name="Hall N."/>
            <person name="Watson M."/>
            <person name="Adriaenssens E.M."/>
            <person name="Foster-Nyarko E."/>
            <person name="Jarju S."/>
            <person name="Secka A."/>
            <person name="Antonio M."/>
            <person name="Oren A."/>
            <person name="Chaudhuri R.R."/>
            <person name="La Ragione R."/>
            <person name="Hildebrand F."/>
            <person name="Pallen M.J."/>
        </authorList>
    </citation>
    <scope>NUCLEOTIDE SEQUENCE</scope>
    <source>
        <strain evidence="3">ChiHile30-977</strain>
    </source>
</reference>
<reference evidence="3" key="1">
    <citation type="submission" date="2020-10" db="EMBL/GenBank/DDBJ databases">
        <authorList>
            <person name="Gilroy R."/>
        </authorList>
    </citation>
    <scope>NUCLEOTIDE SEQUENCE</scope>
    <source>
        <strain evidence="3">ChiHile30-977</strain>
    </source>
</reference>
<dbReference type="Pfam" id="PF03780">
    <property type="entry name" value="Asp23"/>
    <property type="match status" value="1"/>
</dbReference>
<evidence type="ECO:0000256" key="1">
    <source>
        <dbReference type="ARBA" id="ARBA00005721"/>
    </source>
</evidence>
<sequence length="203" mass="21793">MNENLPINVDEGREIGSISYANEVIAIIAGMAANEVDGVARTSNPKAIADLLGLGNRGKPMTRGVKVEVGVEEASVELMLTVEYGKPIQKVCTEVQESVRKSIETMTGLHVLKVDVHVMGVSFERETQEMAAGFVKATDALQSEKENETDPTEPDPAPEEENVTDDIDADIPEDDAPETQDESPAADEPEETDGAVSGEPKEE</sequence>
<feature type="compositionally biased region" description="Acidic residues" evidence="2">
    <location>
        <begin position="149"/>
        <end position="193"/>
    </location>
</feature>
<comment type="caution">
    <text evidence="3">The sequence shown here is derived from an EMBL/GenBank/DDBJ whole genome shotgun (WGS) entry which is preliminary data.</text>
</comment>
<gene>
    <name evidence="3" type="ORF">IAA66_00165</name>
</gene>
<comment type="similarity">
    <text evidence="1">Belongs to the asp23 family.</text>
</comment>
<dbReference type="AlphaFoldDB" id="A0A9D1CHQ6"/>
<dbReference type="PANTHER" id="PTHR34297">
    <property type="entry name" value="HYPOTHETICAL CYTOSOLIC PROTEIN-RELATED"/>
    <property type="match status" value="1"/>
</dbReference>
<proteinExistence type="inferred from homology"/>
<accession>A0A9D1CHQ6</accession>
<feature type="region of interest" description="Disordered" evidence="2">
    <location>
        <begin position="139"/>
        <end position="203"/>
    </location>
</feature>
<organism evidence="3 4">
    <name type="scientific">Candidatus Avichristensenella intestinipullorum</name>
    <dbReference type="NCBI Taxonomy" id="2840693"/>
    <lineage>
        <taxon>Bacteria</taxon>
        <taxon>Bacillati</taxon>
        <taxon>Bacillota</taxon>
        <taxon>Clostridia</taxon>
        <taxon>Candidatus Avichristensenella</taxon>
    </lineage>
</organism>
<dbReference type="Proteomes" id="UP000886819">
    <property type="component" value="Unassembled WGS sequence"/>
</dbReference>
<dbReference type="PANTHER" id="PTHR34297:SF1">
    <property type="entry name" value="ASP23_GLS24 FAMILY ENVELOPE STRESS RESPONSE PROTEIN"/>
    <property type="match status" value="1"/>
</dbReference>
<evidence type="ECO:0000313" key="4">
    <source>
        <dbReference type="Proteomes" id="UP000886819"/>
    </source>
</evidence>
<evidence type="ECO:0000256" key="2">
    <source>
        <dbReference type="SAM" id="MobiDB-lite"/>
    </source>
</evidence>
<protein>
    <submittedName>
        <fullName evidence="3">Asp23/Gls24 family envelope stress response protein</fullName>
    </submittedName>
</protein>
<evidence type="ECO:0000313" key="3">
    <source>
        <dbReference type="EMBL" id="HIQ61985.1"/>
    </source>
</evidence>
<dbReference type="InterPro" id="IPR005531">
    <property type="entry name" value="Asp23"/>
</dbReference>